<proteinExistence type="predicted"/>
<dbReference type="KEGG" id="spiu:SPICUR_05495"/>
<gene>
    <name evidence="1" type="ORF">SPICUR_05495</name>
</gene>
<protein>
    <submittedName>
        <fullName evidence="1">Uncharacterized protein</fullName>
    </submittedName>
</protein>
<name>U5T6T7_9GAMM</name>
<dbReference type="EMBL" id="CP005990">
    <property type="protein sequence ID" value="AGY92073.1"/>
    <property type="molecule type" value="Genomic_DNA"/>
</dbReference>
<dbReference type="AlphaFoldDB" id="U5T6T7"/>
<reference evidence="1 2" key="1">
    <citation type="journal article" date="2013" name="BMC Genomics">
        <title>Genomes of "Spiribacter", a streamlined, successful halophilic bacterium.</title>
        <authorList>
            <person name="Lopez-Perez M."/>
            <person name="Ghai R."/>
            <person name="Leon M.J."/>
            <person name="Rodriguez-Olmos A."/>
            <person name="Copa-Patino J.L."/>
            <person name="Soliveri J."/>
            <person name="Sanchez-Porro C."/>
            <person name="Ventosa A."/>
            <person name="Rodriguez-Valera F."/>
        </authorList>
    </citation>
    <scope>NUCLEOTIDE SEQUENCE [LARGE SCALE GENOMIC DNA]</scope>
    <source>
        <strain evidence="1 2">UAH-SP71</strain>
    </source>
</reference>
<dbReference type="HOGENOM" id="CLU_3348791_0_0_6"/>
<evidence type="ECO:0000313" key="2">
    <source>
        <dbReference type="Proteomes" id="UP000017640"/>
    </source>
</evidence>
<sequence length="37" mass="4384">MVLARYRYIQNPDVGTRMLVKRYHSGNALTEDGESWR</sequence>
<evidence type="ECO:0000313" key="1">
    <source>
        <dbReference type="EMBL" id="AGY92073.1"/>
    </source>
</evidence>
<accession>U5T6T7</accession>
<dbReference type="Proteomes" id="UP000017640">
    <property type="component" value="Chromosome"/>
</dbReference>
<organism evidence="1 2">
    <name type="scientific">Spiribacter curvatus</name>
    <dbReference type="NCBI Taxonomy" id="1335757"/>
    <lineage>
        <taxon>Bacteria</taxon>
        <taxon>Pseudomonadati</taxon>
        <taxon>Pseudomonadota</taxon>
        <taxon>Gammaproteobacteria</taxon>
        <taxon>Chromatiales</taxon>
        <taxon>Ectothiorhodospiraceae</taxon>
        <taxon>Spiribacter</taxon>
    </lineage>
</organism>
<keyword evidence="2" id="KW-1185">Reference proteome</keyword>